<dbReference type="Proteomes" id="UP000580250">
    <property type="component" value="Unassembled WGS sequence"/>
</dbReference>
<evidence type="ECO:0000313" key="2">
    <source>
        <dbReference type="Proteomes" id="UP000580250"/>
    </source>
</evidence>
<reference evidence="1 2" key="1">
    <citation type="submission" date="2020-08" db="EMBL/GenBank/DDBJ databases">
        <authorList>
            <person name="Koutsovoulos G."/>
            <person name="Danchin GJ E."/>
        </authorList>
    </citation>
    <scope>NUCLEOTIDE SEQUENCE [LARGE SCALE GENOMIC DNA]</scope>
</reference>
<sequence length="48" mass="5744">MIHKTLSHFLNRINFRITHKLIILFSLYLNKMARHTQFSRRGKGLGSF</sequence>
<dbReference type="AlphaFoldDB" id="A0A6V7XRK7"/>
<name>A0A6V7XRK7_MELEN</name>
<accession>A0A6V7XRK7</accession>
<organism evidence="1 2">
    <name type="scientific">Meloidogyne enterolobii</name>
    <name type="common">Root-knot nematode worm</name>
    <name type="synonym">Meloidogyne mayaguensis</name>
    <dbReference type="NCBI Taxonomy" id="390850"/>
    <lineage>
        <taxon>Eukaryota</taxon>
        <taxon>Metazoa</taxon>
        <taxon>Ecdysozoa</taxon>
        <taxon>Nematoda</taxon>
        <taxon>Chromadorea</taxon>
        <taxon>Rhabditida</taxon>
        <taxon>Tylenchina</taxon>
        <taxon>Tylenchomorpha</taxon>
        <taxon>Tylenchoidea</taxon>
        <taxon>Meloidogynidae</taxon>
        <taxon>Meloidogyninae</taxon>
        <taxon>Meloidogyne</taxon>
    </lineage>
</organism>
<evidence type="ECO:0000313" key="1">
    <source>
        <dbReference type="EMBL" id="CAD2201918.1"/>
    </source>
</evidence>
<comment type="caution">
    <text evidence="1">The sequence shown here is derived from an EMBL/GenBank/DDBJ whole genome shotgun (WGS) entry which is preliminary data.</text>
</comment>
<proteinExistence type="predicted"/>
<dbReference type="EMBL" id="CAJEWN010002104">
    <property type="protein sequence ID" value="CAD2201918.1"/>
    <property type="molecule type" value="Genomic_DNA"/>
</dbReference>
<gene>
    <name evidence="1" type="ORF">MENT_LOCUS55520</name>
</gene>
<protein>
    <submittedName>
        <fullName evidence="1">Uncharacterized protein</fullName>
    </submittedName>
</protein>